<organism evidence="2 3">
    <name type="scientific">Batillaria attramentaria</name>
    <dbReference type="NCBI Taxonomy" id="370345"/>
    <lineage>
        <taxon>Eukaryota</taxon>
        <taxon>Metazoa</taxon>
        <taxon>Spiralia</taxon>
        <taxon>Lophotrochozoa</taxon>
        <taxon>Mollusca</taxon>
        <taxon>Gastropoda</taxon>
        <taxon>Caenogastropoda</taxon>
        <taxon>Sorbeoconcha</taxon>
        <taxon>Cerithioidea</taxon>
        <taxon>Batillariidae</taxon>
        <taxon>Batillaria</taxon>
    </lineage>
</organism>
<evidence type="ECO:0000313" key="2">
    <source>
        <dbReference type="EMBL" id="KAK7476438.1"/>
    </source>
</evidence>
<feature type="region of interest" description="Disordered" evidence="1">
    <location>
        <begin position="1"/>
        <end position="25"/>
    </location>
</feature>
<comment type="caution">
    <text evidence="2">The sequence shown here is derived from an EMBL/GenBank/DDBJ whole genome shotgun (WGS) entry which is preliminary data.</text>
</comment>
<protein>
    <submittedName>
        <fullName evidence="2">Uncharacterized protein</fullName>
    </submittedName>
</protein>
<proteinExistence type="predicted"/>
<dbReference type="Proteomes" id="UP001519460">
    <property type="component" value="Unassembled WGS sequence"/>
</dbReference>
<accession>A0ABD0JN10</accession>
<evidence type="ECO:0000256" key="1">
    <source>
        <dbReference type="SAM" id="MobiDB-lite"/>
    </source>
</evidence>
<dbReference type="EMBL" id="JACVVK020000375">
    <property type="protein sequence ID" value="KAK7476438.1"/>
    <property type="molecule type" value="Genomic_DNA"/>
</dbReference>
<evidence type="ECO:0000313" key="3">
    <source>
        <dbReference type="Proteomes" id="UP001519460"/>
    </source>
</evidence>
<sequence length="97" mass="10810">MRPLNDPWETPLRPRGPRGSRMHCGRADSGRWFVDHVVGSERCRTQGGDSCCPLGFESFASANHQPPFVTVTTTNTDCIVTVVFIKLVKPRLEPLTD</sequence>
<name>A0ABD0JN10_9CAEN</name>
<keyword evidence="3" id="KW-1185">Reference proteome</keyword>
<feature type="compositionally biased region" description="Basic residues" evidence="1">
    <location>
        <begin position="15"/>
        <end position="24"/>
    </location>
</feature>
<gene>
    <name evidence="2" type="ORF">BaRGS_00032273</name>
</gene>
<reference evidence="2 3" key="1">
    <citation type="journal article" date="2023" name="Sci. Data">
        <title>Genome assembly of the Korean intertidal mud-creeper Batillaria attramentaria.</title>
        <authorList>
            <person name="Patra A.K."/>
            <person name="Ho P.T."/>
            <person name="Jun S."/>
            <person name="Lee S.J."/>
            <person name="Kim Y."/>
            <person name="Won Y.J."/>
        </authorList>
    </citation>
    <scope>NUCLEOTIDE SEQUENCE [LARGE SCALE GENOMIC DNA]</scope>
    <source>
        <strain evidence="2">Wonlab-2016</strain>
    </source>
</reference>
<dbReference type="AlphaFoldDB" id="A0ABD0JN10"/>